<dbReference type="PANTHER" id="PTHR13803">
    <property type="entry name" value="SEC24-RELATED PROTEIN"/>
    <property type="match status" value="1"/>
</dbReference>
<comment type="similarity">
    <text evidence="4">Belongs to the SEC23/SEC24 family. SEC24 subfamily.</text>
</comment>
<keyword evidence="7" id="KW-0931">ER-Golgi transport</keyword>
<feature type="compositionally biased region" description="Polar residues" evidence="11">
    <location>
        <begin position="136"/>
        <end position="162"/>
    </location>
</feature>
<dbReference type="AlphaFoldDB" id="F2S5P2"/>
<gene>
    <name evidence="17" type="ORF">TESG_06253</name>
</gene>
<feature type="region of interest" description="Disordered" evidence="11">
    <location>
        <begin position="1"/>
        <end position="205"/>
    </location>
</feature>
<keyword evidence="6" id="KW-0256">Endoplasmic reticulum</keyword>
<evidence type="ECO:0000313" key="18">
    <source>
        <dbReference type="Proteomes" id="UP000009172"/>
    </source>
</evidence>
<dbReference type="SUPFAM" id="SSF53300">
    <property type="entry name" value="vWA-like"/>
    <property type="match status" value="1"/>
</dbReference>
<evidence type="ECO:0000256" key="6">
    <source>
        <dbReference type="ARBA" id="ARBA00022824"/>
    </source>
</evidence>
<dbReference type="InterPro" id="IPR036174">
    <property type="entry name" value="Znf_Sec23_Sec24_sf"/>
</dbReference>
<dbReference type="InterPro" id="IPR036175">
    <property type="entry name" value="Sec23/24_helical_dom_sf"/>
</dbReference>
<dbReference type="Gene3D" id="3.40.20.10">
    <property type="entry name" value="Severin"/>
    <property type="match status" value="1"/>
</dbReference>
<evidence type="ECO:0000256" key="11">
    <source>
        <dbReference type="SAM" id="MobiDB-lite"/>
    </source>
</evidence>
<dbReference type="SUPFAM" id="SSF82754">
    <property type="entry name" value="C-terminal, gelsolin-like domain of Sec23/24"/>
    <property type="match status" value="1"/>
</dbReference>
<evidence type="ECO:0000259" key="15">
    <source>
        <dbReference type="Pfam" id="PF04815"/>
    </source>
</evidence>
<dbReference type="Pfam" id="PF04811">
    <property type="entry name" value="Sec23_trunk"/>
    <property type="match status" value="1"/>
</dbReference>
<dbReference type="Pfam" id="PF04810">
    <property type="entry name" value="zf-Sec23_Sec24"/>
    <property type="match status" value="1"/>
</dbReference>
<dbReference type="Gene3D" id="1.20.120.730">
    <property type="entry name" value="Sec23/Sec24 helical domain"/>
    <property type="match status" value="1"/>
</dbReference>
<evidence type="ECO:0000256" key="2">
    <source>
        <dbReference type="ARBA" id="ARBA00004299"/>
    </source>
</evidence>
<evidence type="ECO:0000313" key="17">
    <source>
        <dbReference type="EMBL" id="EGD98891.1"/>
    </source>
</evidence>
<evidence type="ECO:0000256" key="7">
    <source>
        <dbReference type="ARBA" id="ARBA00022892"/>
    </source>
</evidence>
<dbReference type="Proteomes" id="UP000009172">
    <property type="component" value="Unassembled WGS sequence"/>
</dbReference>
<dbReference type="InterPro" id="IPR006896">
    <property type="entry name" value="Sec23/24_trunk_dom"/>
</dbReference>
<evidence type="ECO:0000259" key="12">
    <source>
        <dbReference type="Pfam" id="PF00626"/>
    </source>
</evidence>
<evidence type="ECO:0000256" key="9">
    <source>
        <dbReference type="ARBA" id="ARBA00023329"/>
    </source>
</evidence>
<comment type="subcellular location">
    <subcellularLocation>
        <location evidence="2">Cytoplasmic vesicle</location>
        <location evidence="2">COPII-coated vesicle membrane</location>
        <topology evidence="2">Peripheral membrane protein</topology>
        <orientation evidence="2">Cytoplasmic side</orientation>
    </subcellularLocation>
    <subcellularLocation>
        <location evidence="3">Endoplasmic reticulum membrane</location>
        <topology evidence="3">Peripheral membrane protein</topology>
        <orientation evidence="3">Cytoplasmic side</orientation>
    </subcellularLocation>
    <subcellularLocation>
        <location evidence="1">Golgi apparatus membrane</location>
        <topology evidence="1">Peripheral membrane protein</topology>
        <orientation evidence="1">Cytoplasmic side</orientation>
    </subcellularLocation>
</comment>
<evidence type="ECO:0000259" key="16">
    <source>
        <dbReference type="Pfam" id="PF08033"/>
    </source>
</evidence>
<dbReference type="SUPFAM" id="SSF81995">
    <property type="entry name" value="beta-sandwich domain of Sec23/24"/>
    <property type="match status" value="1"/>
</dbReference>
<organism evidence="17 18">
    <name type="scientific">Trichophyton tonsurans (strain CBS 112818)</name>
    <name type="common">Scalp ringworm fungus</name>
    <dbReference type="NCBI Taxonomy" id="647933"/>
    <lineage>
        <taxon>Eukaryota</taxon>
        <taxon>Fungi</taxon>
        <taxon>Dikarya</taxon>
        <taxon>Ascomycota</taxon>
        <taxon>Pezizomycotina</taxon>
        <taxon>Eurotiomycetes</taxon>
        <taxon>Eurotiomycetidae</taxon>
        <taxon>Onygenales</taxon>
        <taxon>Arthrodermataceae</taxon>
        <taxon>Trichophyton</taxon>
    </lineage>
</organism>
<dbReference type="GO" id="GO:0005789">
    <property type="term" value="C:endoplasmic reticulum membrane"/>
    <property type="evidence" value="ECO:0007669"/>
    <property type="project" value="UniProtKB-SubCell"/>
</dbReference>
<feature type="domain" description="Sec23/Sec24 trunk" evidence="14">
    <location>
        <begin position="367"/>
        <end position="563"/>
    </location>
</feature>
<dbReference type="GO" id="GO:0000139">
    <property type="term" value="C:Golgi membrane"/>
    <property type="evidence" value="ECO:0007669"/>
    <property type="project" value="UniProtKB-SubCell"/>
</dbReference>
<feature type="domain" description="Gelsolin-like" evidence="12">
    <location>
        <begin position="773"/>
        <end position="847"/>
    </location>
</feature>
<dbReference type="InterPro" id="IPR050550">
    <property type="entry name" value="SEC23_SEC24_subfamily"/>
</dbReference>
<dbReference type="GO" id="GO:0070971">
    <property type="term" value="C:endoplasmic reticulum exit site"/>
    <property type="evidence" value="ECO:0007669"/>
    <property type="project" value="TreeGrafter"/>
</dbReference>
<keyword evidence="9" id="KW-0968">Cytoplasmic vesicle</keyword>
<dbReference type="SUPFAM" id="SSF82919">
    <property type="entry name" value="Zn-finger domain of Sec23/24"/>
    <property type="match status" value="1"/>
</dbReference>
<dbReference type="GO" id="GO:0008270">
    <property type="term" value="F:zinc ion binding"/>
    <property type="evidence" value="ECO:0007669"/>
    <property type="project" value="InterPro"/>
</dbReference>
<feature type="domain" description="Zinc finger Sec23/Sec24-type" evidence="13">
    <location>
        <begin position="295"/>
        <end position="333"/>
    </location>
</feature>
<dbReference type="SUPFAM" id="SSF81811">
    <property type="entry name" value="Helical domain of Sec23/24"/>
    <property type="match status" value="1"/>
</dbReference>
<evidence type="ECO:0000259" key="14">
    <source>
        <dbReference type="Pfam" id="PF04811"/>
    </source>
</evidence>
<evidence type="ECO:0000256" key="1">
    <source>
        <dbReference type="ARBA" id="ARBA00004255"/>
    </source>
</evidence>
<evidence type="ECO:0000259" key="13">
    <source>
        <dbReference type="Pfam" id="PF04810"/>
    </source>
</evidence>
<dbReference type="OrthoDB" id="49016at2759"/>
<evidence type="ECO:0000256" key="8">
    <source>
        <dbReference type="ARBA" id="ARBA00022927"/>
    </source>
</evidence>
<dbReference type="InterPro" id="IPR012990">
    <property type="entry name" value="Beta-sandwich_Sec23_24"/>
</dbReference>
<feature type="domain" description="Sec23/Sec24 beta-sandwich" evidence="16">
    <location>
        <begin position="571"/>
        <end position="653"/>
    </location>
</feature>
<dbReference type="Pfam" id="PF04815">
    <property type="entry name" value="Sec23_helical"/>
    <property type="match status" value="1"/>
</dbReference>
<feature type="compositionally biased region" description="Low complexity" evidence="11">
    <location>
        <begin position="71"/>
        <end position="80"/>
    </location>
</feature>
<name>F2S5P2_TRIT1</name>
<feature type="compositionally biased region" description="Polar residues" evidence="11">
    <location>
        <begin position="81"/>
        <end position="97"/>
    </location>
</feature>
<dbReference type="GO" id="GO:0090110">
    <property type="term" value="P:COPII-coated vesicle cargo loading"/>
    <property type="evidence" value="ECO:0007669"/>
    <property type="project" value="TreeGrafter"/>
</dbReference>
<dbReference type="EMBL" id="GG698515">
    <property type="protein sequence ID" value="EGD98891.1"/>
    <property type="molecule type" value="Genomic_DNA"/>
</dbReference>
<dbReference type="GO" id="GO:0030127">
    <property type="term" value="C:COPII vesicle coat"/>
    <property type="evidence" value="ECO:0007669"/>
    <property type="project" value="InterPro"/>
</dbReference>
<comment type="function">
    <text evidence="10">Component of the coat protein complex II (COPII) which promotes the formation of transport vesicles from the endoplasmic reticulum (ER). The coat has two main functions, the physical deformation of the endoplasmic reticulum membrane into vesicles and the selection of cargo molecules.</text>
</comment>
<reference evidence="18" key="1">
    <citation type="journal article" date="2012" name="MBio">
        <title>Comparative genome analysis of Trichophyton rubrum and related dermatophytes reveals candidate genes involved in infection.</title>
        <authorList>
            <person name="Martinez D.A."/>
            <person name="Oliver B.G."/>
            <person name="Graeser Y."/>
            <person name="Goldberg J.M."/>
            <person name="Li W."/>
            <person name="Martinez-Rossi N.M."/>
            <person name="Monod M."/>
            <person name="Shelest E."/>
            <person name="Barton R.C."/>
            <person name="Birch E."/>
            <person name="Brakhage A.A."/>
            <person name="Chen Z."/>
            <person name="Gurr S.J."/>
            <person name="Heiman D."/>
            <person name="Heitman J."/>
            <person name="Kosti I."/>
            <person name="Rossi A."/>
            <person name="Saif S."/>
            <person name="Samalova M."/>
            <person name="Saunders C.W."/>
            <person name="Shea T."/>
            <person name="Summerbell R.C."/>
            <person name="Xu J."/>
            <person name="Young S."/>
            <person name="Zeng Q."/>
            <person name="Birren B.W."/>
            <person name="Cuomo C.A."/>
            <person name="White T.C."/>
        </authorList>
    </citation>
    <scope>NUCLEOTIDE SEQUENCE [LARGE SCALE GENOMIC DNA]</scope>
    <source>
        <strain evidence="18">CBS 112818</strain>
    </source>
</reference>
<dbReference type="InterPro" id="IPR006895">
    <property type="entry name" value="Znf_Sec23_Sec24"/>
</dbReference>
<dbReference type="InterPro" id="IPR036180">
    <property type="entry name" value="Gelsolin-like_dom_sf"/>
</dbReference>
<keyword evidence="8" id="KW-0653">Protein transport</keyword>
<protein>
    <submittedName>
        <fullName evidence="17">Sec23/Sec24 family protein</fullName>
    </submittedName>
</protein>
<dbReference type="GO" id="GO:0000149">
    <property type="term" value="F:SNARE binding"/>
    <property type="evidence" value="ECO:0007669"/>
    <property type="project" value="TreeGrafter"/>
</dbReference>
<dbReference type="Gene3D" id="3.40.50.410">
    <property type="entry name" value="von Willebrand factor, type A domain"/>
    <property type="match status" value="1"/>
</dbReference>
<dbReference type="PANTHER" id="PTHR13803:SF4">
    <property type="entry name" value="SECRETORY 24CD, ISOFORM C"/>
    <property type="match status" value="1"/>
</dbReference>
<dbReference type="InterPro" id="IPR036465">
    <property type="entry name" value="vWFA_dom_sf"/>
</dbReference>
<sequence length="940" mass="102562">MTDFSMYHNLGDGAVPDDERMKSQIRTEPAAPQFVPPVAQPPSGYMQSGGAPQQAYQHPHGFTQSSPYPPSSAGYPSPQGNVQSSADMQSGMHNLTAQMGALGVAGGGPPSSAGGTTRAHKKKDRHAYHEFGAPAGSSQAFNGMPPGSTQQPSQFLNQQSPQVAPPHGGFGSPQVQQQRNSSVVGDGSVPTQGRVDPEQIPSVPRSRDVPAQYYLEHTYPTMERHVPPPSTVPFVAHDQGNSSPRFARLTINNIPSTAEALASTSLPLGLILQPLAPLDEAEQPVPVLDFGDSGPPRCRRCRAYINPFMTFRSGGNKFICNMCTFPNEVAPEYYAPLDPSGRHAVMACCLPSTEQTAMERNLKESTRGSKIGIITFDKEVHFYNLSPQLEQAQMIVMPDLEDPFVPLSEGLFADPYESKHVISSLLTQIPTLFSFIKYPEPALLPTLNSALSALESTGGKIVCSLSCLPTWGPGRLFMRDQGMGPGTDAERKLFTTEHVEWKKTATKAAETGIGVDFFIAAGGGTYMDIATIGHVSAVAGGEMFFYPNFHAPRDIQKLSKEICHSITRETGYQALLKVRCSNGLQISSYHGNFLQHTFASDLEMGSIDADKAFGIMFTYDGKLDPKLDAHFQAALLYTAGNGQRRVRCINIVAGVNDAASKVPEKALSEIRASLTEKSIDILASYRKNFSLSHPPGQLVLPEYIQEFSMYMLSLLKSRAFKGGHEPSDRRIHDVRMLRSFGCRELSLYLYPRIIPIHNLDPKDGFSNEHGQLQVPPSQRASFSKIEDGGVYIVENGQICILWIHALVSPNLLEDLFGPGYNSLKSLDPNTSTIPVLETQLNAQVRNILQYLSTVRGSKAMTIQLARQGIDGSEYEFARMLLEDRNNEAQSYVDWLVHLHRQINIELGGHRKKEDGSVAGAVGAGVESTLSGLAGLRPSYW</sequence>
<keyword evidence="18" id="KW-1185">Reference proteome</keyword>
<accession>F2S5P2</accession>
<feature type="domain" description="Sec23/Sec24 helical" evidence="15">
    <location>
        <begin position="656"/>
        <end position="746"/>
    </location>
</feature>
<dbReference type="Pfam" id="PF00626">
    <property type="entry name" value="Gelsolin"/>
    <property type="match status" value="1"/>
</dbReference>
<dbReference type="InterPro" id="IPR006900">
    <property type="entry name" value="Sec23/24_helical_dom"/>
</dbReference>
<dbReference type="InterPro" id="IPR029006">
    <property type="entry name" value="ADF-H/Gelsolin-like_dom_sf"/>
</dbReference>
<keyword evidence="5" id="KW-0813">Transport</keyword>
<dbReference type="Gene3D" id="2.30.30.380">
    <property type="entry name" value="Zn-finger domain of Sec23/24"/>
    <property type="match status" value="1"/>
</dbReference>
<feature type="compositionally biased region" description="Polar residues" evidence="11">
    <location>
        <begin position="173"/>
        <end position="183"/>
    </location>
</feature>
<dbReference type="HOGENOM" id="CLU_004589_1_0_1"/>
<evidence type="ECO:0000256" key="5">
    <source>
        <dbReference type="ARBA" id="ARBA00022448"/>
    </source>
</evidence>
<dbReference type="Gene3D" id="2.60.40.1670">
    <property type="entry name" value="beta-sandwich domain of Sec23/24"/>
    <property type="match status" value="1"/>
</dbReference>
<dbReference type="Pfam" id="PF08033">
    <property type="entry name" value="Sec23_BS"/>
    <property type="match status" value="1"/>
</dbReference>
<evidence type="ECO:0000256" key="4">
    <source>
        <dbReference type="ARBA" id="ARBA00008334"/>
    </source>
</evidence>
<dbReference type="GO" id="GO:0006886">
    <property type="term" value="P:intracellular protein transport"/>
    <property type="evidence" value="ECO:0007669"/>
    <property type="project" value="InterPro"/>
</dbReference>
<dbReference type="InterPro" id="IPR007123">
    <property type="entry name" value="Gelsolin-like_dom"/>
</dbReference>
<evidence type="ECO:0000256" key="10">
    <source>
        <dbReference type="ARBA" id="ARBA00025471"/>
    </source>
</evidence>
<proteinExistence type="inferred from homology"/>
<evidence type="ECO:0000256" key="3">
    <source>
        <dbReference type="ARBA" id="ARBA00004397"/>
    </source>
</evidence>